<comment type="caution">
    <text evidence="9">The sequence shown here is derived from an EMBL/GenBank/DDBJ whole genome shotgun (WGS) entry which is preliminary data.</text>
</comment>
<dbReference type="PANTHER" id="PTHR43876:SF25">
    <property type="entry name" value="MONOOXYGENASE NMA2164"/>
    <property type="match status" value="1"/>
</dbReference>
<keyword evidence="9" id="KW-0830">Ubiquinone</keyword>
<keyword evidence="6" id="KW-0560">Oxidoreductase</keyword>
<dbReference type="InterPro" id="IPR036188">
    <property type="entry name" value="FAD/NAD-bd_sf"/>
</dbReference>
<evidence type="ECO:0000256" key="7">
    <source>
        <dbReference type="ARBA" id="ARBA00023033"/>
    </source>
</evidence>
<dbReference type="PANTHER" id="PTHR43876">
    <property type="entry name" value="UBIQUINONE BIOSYNTHESIS MONOOXYGENASE COQ6, MITOCHONDRIAL"/>
    <property type="match status" value="1"/>
</dbReference>
<proteinExistence type="inferred from homology"/>
<reference evidence="9 10" key="1">
    <citation type="submission" date="2023-07" db="EMBL/GenBank/DDBJ databases">
        <title>Sorghum-associated microbial communities from plants grown in Nebraska, USA.</title>
        <authorList>
            <person name="Schachtman D."/>
        </authorList>
    </citation>
    <scope>NUCLEOTIDE SEQUENCE [LARGE SCALE GENOMIC DNA]</scope>
    <source>
        <strain evidence="9 10">4249</strain>
    </source>
</reference>
<comment type="cofactor">
    <cofactor evidence="1">
        <name>FAD</name>
        <dbReference type="ChEBI" id="CHEBI:57692"/>
    </cofactor>
</comment>
<evidence type="ECO:0000256" key="4">
    <source>
        <dbReference type="ARBA" id="ARBA00022630"/>
    </source>
</evidence>
<dbReference type="RefSeq" id="WP_310320768.1">
    <property type="nucleotide sequence ID" value="NZ_JAVDWU010000010.1"/>
</dbReference>
<evidence type="ECO:0000313" key="10">
    <source>
        <dbReference type="Proteomes" id="UP001265700"/>
    </source>
</evidence>
<dbReference type="Gene3D" id="3.50.50.60">
    <property type="entry name" value="FAD/NAD(P)-binding domain"/>
    <property type="match status" value="2"/>
</dbReference>
<evidence type="ECO:0000256" key="2">
    <source>
        <dbReference type="ARBA" id="ARBA00004749"/>
    </source>
</evidence>
<dbReference type="NCBIfam" id="TIGR01988">
    <property type="entry name" value="Ubi-OHases"/>
    <property type="match status" value="1"/>
</dbReference>
<dbReference type="PRINTS" id="PR00420">
    <property type="entry name" value="RNGMNOXGNASE"/>
</dbReference>
<dbReference type="InterPro" id="IPR010971">
    <property type="entry name" value="UbiH/COQ6"/>
</dbReference>
<evidence type="ECO:0000256" key="1">
    <source>
        <dbReference type="ARBA" id="ARBA00001974"/>
    </source>
</evidence>
<evidence type="ECO:0000256" key="5">
    <source>
        <dbReference type="ARBA" id="ARBA00022827"/>
    </source>
</evidence>
<evidence type="ECO:0000256" key="3">
    <source>
        <dbReference type="ARBA" id="ARBA00005349"/>
    </source>
</evidence>
<dbReference type="InterPro" id="IPR002938">
    <property type="entry name" value="FAD-bd"/>
</dbReference>
<evidence type="ECO:0000259" key="8">
    <source>
        <dbReference type="Pfam" id="PF01494"/>
    </source>
</evidence>
<organism evidence="9 10">
    <name type="scientific">Hydrogenophaga palleronii</name>
    <dbReference type="NCBI Taxonomy" id="65655"/>
    <lineage>
        <taxon>Bacteria</taxon>
        <taxon>Pseudomonadati</taxon>
        <taxon>Pseudomonadota</taxon>
        <taxon>Betaproteobacteria</taxon>
        <taxon>Burkholderiales</taxon>
        <taxon>Comamonadaceae</taxon>
        <taxon>Hydrogenophaga</taxon>
    </lineage>
</organism>
<keyword evidence="4" id="KW-0285">Flavoprotein</keyword>
<dbReference type="EMBL" id="JAVDWU010000010">
    <property type="protein sequence ID" value="MDR7152235.1"/>
    <property type="molecule type" value="Genomic_DNA"/>
</dbReference>
<sequence>MDFDLIIVGAGPAGLCLARALRDTGLRICLVEKQPRSALQQPGFDGREIALTHHSTMLLQHLGIWSHLGDECIAAIKLALVMNGPQGPGQSRMAISHSLSPKPELGHLVGNHHIRRAAWAANFNTSDPGEAPELRCGEGVAQLYTDSQGARVTLDSGQQLTARLVVAADSRHSTTRRHMGINADLHDYGRSMVVSCMTHDKPHHDTAVEWFDQGQTIALLPMNPCPATHRHRSSVVLTLADHELQPLMALDEEAWGQAMTQRCDHHLGTMQAASTRHAYPLVGVWARRFVAERFALVGDAAVGMHPVTAHGFNLGLRSVDVLSNAIAAAHQQGKDIAASPLLQAYQQAHRRASRGLFLATHALATLYIKEQPPARLLRHALVRLGEHVTPFKKAVAGSLTGLA</sequence>
<dbReference type="NCBIfam" id="NF006593">
    <property type="entry name" value="PRK09126.1"/>
    <property type="match status" value="1"/>
</dbReference>
<keyword evidence="5" id="KW-0274">FAD</keyword>
<evidence type="ECO:0000256" key="6">
    <source>
        <dbReference type="ARBA" id="ARBA00023002"/>
    </source>
</evidence>
<name>A0ABU1WSG5_9BURK</name>
<dbReference type="Proteomes" id="UP001265700">
    <property type="component" value="Unassembled WGS sequence"/>
</dbReference>
<gene>
    <name evidence="9" type="ORF">J2W49_004211</name>
</gene>
<dbReference type="Pfam" id="PF01494">
    <property type="entry name" value="FAD_binding_3"/>
    <property type="match status" value="1"/>
</dbReference>
<evidence type="ECO:0000313" key="9">
    <source>
        <dbReference type="EMBL" id="MDR7152235.1"/>
    </source>
</evidence>
<comment type="pathway">
    <text evidence="2">Cofactor biosynthesis; ubiquinone biosynthesis.</text>
</comment>
<protein>
    <submittedName>
        <fullName evidence="9">Ubiquinone biosynthesis UbiH/UbiF/VisC/COQ6 family hydroxylase</fullName>
    </submittedName>
</protein>
<feature type="domain" description="FAD-binding" evidence="8">
    <location>
        <begin position="4"/>
        <end position="352"/>
    </location>
</feature>
<dbReference type="InterPro" id="IPR051205">
    <property type="entry name" value="UbiH/COQ6_monooxygenase"/>
</dbReference>
<keyword evidence="10" id="KW-1185">Reference proteome</keyword>
<comment type="similarity">
    <text evidence="3">Belongs to the UbiH/COQ6 family.</text>
</comment>
<keyword evidence="7" id="KW-0503">Monooxygenase</keyword>
<dbReference type="SUPFAM" id="SSF51905">
    <property type="entry name" value="FAD/NAD(P)-binding domain"/>
    <property type="match status" value="1"/>
</dbReference>
<accession>A0ABU1WSG5</accession>